<dbReference type="AlphaFoldDB" id="A0A8T1B707"/>
<evidence type="ECO:0000313" key="2">
    <source>
        <dbReference type="Proteomes" id="UP000736787"/>
    </source>
</evidence>
<dbReference type="Proteomes" id="UP000736787">
    <property type="component" value="Unassembled WGS sequence"/>
</dbReference>
<dbReference type="EMBL" id="RCMK01001387">
    <property type="protein sequence ID" value="KAG2895396.1"/>
    <property type="molecule type" value="Genomic_DNA"/>
</dbReference>
<organism evidence="1 2">
    <name type="scientific">Phytophthora cactorum</name>
    <dbReference type="NCBI Taxonomy" id="29920"/>
    <lineage>
        <taxon>Eukaryota</taxon>
        <taxon>Sar</taxon>
        <taxon>Stramenopiles</taxon>
        <taxon>Oomycota</taxon>
        <taxon>Peronosporomycetes</taxon>
        <taxon>Peronosporales</taxon>
        <taxon>Peronosporaceae</taxon>
        <taxon>Phytophthora</taxon>
    </lineage>
</organism>
<comment type="caution">
    <text evidence="1">The sequence shown here is derived from an EMBL/GenBank/DDBJ whole genome shotgun (WGS) entry which is preliminary data.</text>
</comment>
<sequence length="89" mass="10629">MEKYERYVRAVTFLLDWLLCAHEHLLHAVNVFQLKTLNGLYLSGVEKSVLLRLKVLRKIREVLRRRRRKTGVANFPWMCLHLQQQISLA</sequence>
<reference evidence="1" key="1">
    <citation type="submission" date="2018-10" db="EMBL/GenBank/DDBJ databases">
        <title>Effector identification in a new, highly contiguous assembly of the strawberry crown rot pathogen Phytophthora cactorum.</title>
        <authorList>
            <person name="Armitage A.D."/>
            <person name="Nellist C.F."/>
            <person name="Bates H."/>
            <person name="Vickerstaff R.J."/>
            <person name="Harrison R.J."/>
        </authorList>
    </citation>
    <scope>NUCLEOTIDE SEQUENCE</scope>
    <source>
        <strain evidence="1">4040</strain>
    </source>
</reference>
<protein>
    <submittedName>
        <fullName evidence="1">Uncharacterized protein</fullName>
    </submittedName>
</protein>
<evidence type="ECO:0000313" key="1">
    <source>
        <dbReference type="EMBL" id="KAG2895396.1"/>
    </source>
</evidence>
<name>A0A8T1B707_9STRA</name>
<accession>A0A8T1B707</accession>
<proteinExistence type="predicted"/>
<gene>
    <name evidence="1" type="ORF">PC117_g23266</name>
</gene>